<dbReference type="Gene3D" id="3.80.10.10">
    <property type="entry name" value="Ribonuclease Inhibitor"/>
    <property type="match status" value="1"/>
</dbReference>
<dbReference type="EMBL" id="ML996094">
    <property type="protein sequence ID" value="KAF2147916.1"/>
    <property type="molecule type" value="Genomic_DNA"/>
</dbReference>
<name>A0A9P4IQN1_9PEZI</name>
<dbReference type="OrthoDB" id="5368161at2759"/>
<dbReference type="Proteomes" id="UP000799439">
    <property type="component" value="Unassembled WGS sequence"/>
</dbReference>
<keyword evidence="2" id="KW-1185">Reference proteome</keyword>
<dbReference type="AlphaFoldDB" id="A0A9P4IQN1"/>
<proteinExistence type="predicted"/>
<dbReference type="SUPFAM" id="SSF52047">
    <property type="entry name" value="RNI-like"/>
    <property type="match status" value="1"/>
</dbReference>
<dbReference type="InterPro" id="IPR032675">
    <property type="entry name" value="LRR_dom_sf"/>
</dbReference>
<accession>A0A9P4IQN1</accession>
<sequence>MSKAAFGPFLVTTRAMALPEIISLVLFQAYRNFIHHEDRTIFACTLVTTAWHAEASRYLWQVVDCFVGSHPTIRDLIAVDPGRRQLYADHIRELRITNEDDDDGQGLWEGTFHPQLSNLSFPRLEKLDMDGPFASDPDPLEYETPSLTQYIQPRLNTITIYSFKGPASLVISDKVLTTIMEEARNLKKLNVRIESNDHSISPQLLLGFLQAVDLTELSLGDGFSSVTSSEAFETLARSSTLRCLDIPAIYDSWVENLAKRFQLGKTLSMEPFKCLETLECSISSTGLQELLPSLSGLRSLGLEAHEGSTQMFRIIANAGLEHLKDFRLQPCLSLTVDAQDLLRLVMCAPHLGVLKLPQIYNKSHTLMTPIMENLDDIMMEQIAAHLPSLWNLKLVFHQQGVSEKTLISLGTHCLNLQICTLTADTNSANLLQQTRPGFFPKLQELEIFPSADVGYDENGIRTQVTPGETLQDMAEQLTARMPALFWGNFWNETDWNSAIRSAIDAKRGNLWGST</sequence>
<reference evidence="1" key="1">
    <citation type="journal article" date="2020" name="Stud. Mycol.">
        <title>101 Dothideomycetes genomes: a test case for predicting lifestyles and emergence of pathogens.</title>
        <authorList>
            <person name="Haridas S."/>
            <person name="Albert R."/>
            <person name="Binder M."/>
            <person name="Bloem J."/>
            <person name="Labutti K."/>
            <person name="Salamov A."/>
            <person name="Andreopoulos B."/>
            <person name="Baker S."/>
            <person name="Barry K."/>
            <person name="Bills G."/>
            <person name="Bluhm B."/>
            <person name="Cannon C."/>
            <person name="Castanera R."/>
            <person name="Culley D."/>
            <person name="Daum C."/>
            <person name="Ezra D."/>
            <person name="Gonzalez J."/>
            <person name="Henrissat B."/>
            <person name="Kuo A."/>
            <person name="Liang C."/>
            <person name="Lipzen A."/>
            <person name="Lutzoni F."/>
            <person name="Magnuson J."/>
            <person name="Mondo S."/>
            <person name="Nolan M."/>
            <person name="Ohm R."/>
            <person name="Pangilinan J."/>
            <person name="Park H.-J."/>
            <person name="Ramirez L."/>
            <person name="Alfaro M."/>
            <person name="Sun H."/>
            <person name="Tritt A."/>
            <person name="Yoshinaga Y."/>
            <person name="Zwiers L.-H."/>
            <person name="Turgeon B."/>
            <person name="Goodwin S."/>
            <person name="Spatafora J."/>
            <person name="Crous P."/>
            <person name="Grigoriev I."/>
        </authorList>
    </citation>
    <scope>NUCLEOTIDE SEQUENCE</scope>
    <source>
        <strain evidence="1">CBS 260.36</strain>
    </source>
</reference>
<protein>
    <submittedName>
        <fullName evidence="1">Uncharacterized protein</fullName>
    </submittedName>
</protein>
<organism evidence="1 2">
    <name type="scientific">Myriangium duriaei CBS 260.36</name>
    <dbReference type="NCBI Taxonomy" id="1168546"/>
    <lineage>
        <taxon>Eukaryota</taxon>
        <taxon>Fungi</taxon>
        <taxon>Dikarya</taxon>
        <taxon>Ascomycota</taxon>
        <taxon>Pezizomycotina</taxon>
        <taxon>Dothideomycetes</taxon>
        <taxon>Dothideomycetidae</taxon>
        <taxon>Myriangiales</taxon>
        <taxon>Myriangiaceae</taxon>
        <taxon>Myriangium</taxon>
    </lineage>
</organism>
<comment type="caution">
    <text evidence="1">The sequence shown here is derived from an EMBL/GenBank/DDBJ whole genome shotgun (WGS) entry which is preliminary data.</text>
</comment>
<evidence type="ECO:0000313" key="2">
    <source>
        <dbReference type="Proteomes" id="UP000799439"/>
    </source>
</evidence>
<gene>
    <name evidence="1" type="ORF">K461DRAFT_324921</name>
</gene>
<evidence type="ECO:0000313" key="1">
    <source>
        <dbReference type="EMBL" id="KAF2147916.1"/>
    </source>
</evidence>